<reference evidence="3 4" key="1">
    <citation type="submission" date="2015-01" db="EMBL/GenBank/DDBJ databases">
        <title>Genome sequence of Anoxybacillus ayderensis strain AB04.</title>
        <authorList>
            <person name="Belduz A.O."/>
            <person name="Canakci S."/>
            <person name="Chan K.-G."/>
            <person name="Kahar U.M."/>
            <person name="Yaakob A.S."/>
            <person name="Chan C.S."/>
            <person name="Goh K.M."/>
        </authorList>
    </citation>
    <scope>NUCLEOTIDE SEQUENCE [LARGE SCALE GENOMIC DNA]</scope>
    <source>
        <strain evidence="3 4">AB04</strain>
    </source>
</reference>
<evidence type="ECO:0000259" key="2">
    <source>
        <dbReference type="Pfam" id="PF20441"/>
    </source>
</evidence>
<dbReference type="RefSeq" id="WP_042535142.1">
    <property type="nucleotide sequence ID" value="NZ_JXTG01000007.1"/>
</dbReference>
<name>A0A0D0HTA5_9BACL</name>
<evidence type="ECO:0000259" key="1">
    <source>
        <dbReference type="Pfam" id="PF03354"/>
    </source>
</evidence>
<feature type="domain" description="Terminase large subunit-like ATPase" evidence="1">
    <location>
        <begin position="77"/>
        <end position="265"/>
    </location>
</feature>
<dbReference type="InterPro" id="IPR046461">
    <property type="entry name" value="TerL_ATPase"/>
</dbReference>
<dbReference type="GO" id="GO:0004519">
    <property type="term" value="F:endonuclease activity"/>
    <property type="evidence" value="ECO:0007669"/>
    <property type="project" value="InterPro"/>
</dbReference>
<evidence type="ECO:0000313" key="3">
    <source>
        <dbReference type="EMBL" id="KIP21128.1"/>
    </source>
</evidence>
<dbReference type="InterPro" id="IPR046462">
    <property type="entry name" value="TerL_nuclease"/>
</dbReference>
<dbReference type="Pfam" id="PF20441">
    <property type="entry name" value="TerL_nuclease"/>
    <property type="match status" value="1"/>
</dbReference>
<dbReference type="InterPro" id="IPR005021">
    <property type="entry name" value="Terminase_largesu-like"/>
</dbReference>
<organism evidence="3 4">
    <name type="scientific">Anoxybacillus ayderensis</name>
    <dbReference type="NCBI Taxonomy" id="265546"/>
    <lineage>
        <taxon>Bacteria</taxon>
        <taxon>Bacillati</taxon>
        <taxon>Bacillota</taxon>
        <taxon>Bacilli</taxon>
        <taxon>Bacillales</taxon>
        <taxon>Anoxybacillaceae</taxon>
        <taxon>Anoxybacillus</taxon>
    </lineage>
</organism>
<keyword evidence="4" id="KW-1185">Reference proteome</keyword>
<evidence type="ECO:0000313" key="4">
    <source>
        <dbReference type="Proteomes" id="UP000032047"/>
    </source>
</evidence>
<dbReference type="EMBL" id="JXTG01000007">
    <property type="protein sequence ID" value="KIP21128.1"/>
    <property type="molecule type" value="Genomic_DNA"/>
</dbReference>
<dbReference type="Proteomes" id="UP000032047">
    <property type="component" value="Unassembled WGS sequence"/>
</dbReference>
<dbReference type="AlphaFoldDB" id="A0A0D0HTA5"/>
<dbReference type="Gene3D" id="3.40.50.300">
    <property type="entry name" value="P-loop containing nucleotide triphosphate hydrolases"/>
    <property type="match status" value="1"/>
</dbReference>
<proteinExistence type="predicted"/>
<accession>A0A0D0HTA5</accession>
<dbReference type="Pfam" id="PF03354">
    <property type="entry name" value="TerL_ATPase"/>
    <property type="match status" value="1"/>
</dbReference>
<sequence length="575" mass="66050">MIERGVNYADQFVKKVKRNKKKYPQTVQKAVERYERWKKRKDIWLDLDAANRAMDFMETFCIYAEGEVAGRHYELKDWQRFAFTNIYGWKKKDDNGQDVRVIRTSYIQVPRKNEKTTIAAGAATYALYADGEFGAECYTAAVDKEQANISAKKIAITIENSPDLNQRTQIYKGPKGGVNAIVYSFTVNGKKFKNTLQPLSRETKGLDGKNPHFVLLDEVHAQGNADMYDVLKSGMGARRQPLMMIVSTAGKGTTSVGLQIYDYCKKILNGEIDDDSWFVLIYEPDKGDRWDDPTVWAKVNPNYGISVKKDYLMNQFKEAQVSAERKDEFLAKHLNIFVRSSGTYFERDIVERCLVNDLGDLTGMTCVVGLDLSKTTDLTCVSLNFPVVDDSGKAKLKVKQMYFIPSEGLEAREKMENIPYRHLVERGFVTLCEGKTIDYDMVFEYIKEQSQMYDIKQINYDPAHAVKLVEKLEMEGFDCVEVRQYPSTLNAPFDDLEILMYERRVETDNPLLIYCTENVVAFINTQGLKAPSKKQSQYKIDGFVAMLTAHKETMNMMMDVSEEEYMAMIEVLYKR</sequence>
<dbReference type="InterPro" id="IPR027417">
    <property type="entry name" value="P-loop_NTPase"/>
</dbReference>
<dbReference type="PANTHER" id="PTHR41287:SF1">
    <property type="entry name" value="PROTEIN YMFN"/>
    <property type="match status" value="1"/>
</dbReference>
<feature type="domain" description="Terminase large subunit-like endonuclease" evidence="2">
    <location>
        <begin position="271"/>
        <end position="552"/>
    </location>
</feature>
<dbReference type="PANTHER" id="PTHR41287">
    <property type="match status" value="1"/>
</dbReference>
<gene>
    <name evidence="3" type="ORF">JV16_01622</name>
</gene>
<comment type="caution">
    <text evidence="3">The sequence shown here is derived from an EMBL/GenBank/DDBJ whole genome shotgun (WGS) entry which is preliminary data.</text>
</comment>
<dbReference type="PATRIC" id="fig|265546.4.peg.1616"/>
<protein>
    <submittedName>
        <fullName evidence="3">Phage terminase-like protein, large subunit</fullName>
    </submittedName>
</protein>